<dbReference type="GO" id="GO:0030992">
    <property type="term" value="C:intraciliary transport particle B"/>
    <property type="evidence" value="ECO:0007669"/>
    <property type="project" value="InterPro"/>
</dbReference>
<keyword evidence="3" id="KW-0969">Cilium</keyword>
<protein>
    <submittedName>
        <fullName evidence="3">Intraflagellar transport protein 72/74</fullName>
    </submittedName>
</protein>
<evidence type="ECO:0000313" key="4">
    <source>
        <dbReference type="EMBL" id="KAH0572608.1"/>
    </source>
</evidence>
<evidence type="ECO:0000256" key="2">
    <source>
        <dbReference type="SAM" id="MobiDB-lite"/>
    </source>
</evidence>
<keyword evidence="1" id="KW-0175">Coiled coil</keyword>
<dbReference type="GO" id="GO:0035735">
    <property type="term" value="P:intraciliary transport involved in cilium assembly"/>
    <property type="evidence" value="ECO:0007669"/>
    <property type="project" value="TreeGrafter"/>
</dbReference>
<dbReference type="EMBL" id="KI546115">
    <property type="protein sequence ID" value="EST44600.1"/>
    <property type="molecule type" value="Genomic_DNA"/>
</dbReference>
<organism evidence="3">
    <name type="scientific">Spironucleus salmonicida</name>
    <dbReference type="NCBI Taxonomy" id="348837"/>
    <lineage>
        <taxon>Eukaryota</taxon>
        <taxon>Metamonada</taxon>
        <taxon>Diplomonadida</taxon>
        <taxon>Hexamitidae</taxon>
        <taxon>Hexamitinae</taxon>
        <taxon>Spironucleus</taxon>
    </lineage>
</organism>
<dbReference type="AlphaFoldDB" id="V6LJ08"/>
<evidence type="ECO:0000313" key="5">
    <source>
        <dbReference type="Proteomes" id="UP000018208"/>
    </source>
</evidence>
<accession>V6LJ08</accession>
<keyword evidence="3" id="KW-0966">Cell projection</keyword>
<feature type="coiled-coil region" evidence="1">
    <location>
        <begin position="81"/>
        <end position="308"/>
    </location>
</feature>
<evidence type="ECO:0000313" key="3">
    <source>
        <dbReference type="EMBL" id="EST44600.1"/>
    </source>
</evidence>
<dbReference type="EMBL" id="AUWU02000005">
    <property type="protein sequence ID" value="KAH0572608.1"/>
    <property type="molecule type" value="Genomic_DNA"/>
</dbReference>
<dbReference type="PANTHER" id="PTHR31432">
    <property type="entry name" value="INTRAFLAGELLAR TRANSPORT PROTEIN 74 HOMOLOG"/>
    <property type="match status" value="1"/>
</dbReference>
<dbReference type="VEuPathDB" id="GiardiaDB:SS50377_24719"/>
<keyword evidence="5" id="KW-1185">Reference proteome</keyword>
<gene>
    <name evidence="3" type="ORF">SS50377_15605</name>
    <name evidence="4" type="ORF">SS50377_24719</name>
</gene>
<keyword evidence="3" id="KW-0282">Flagellum</keyword>
<sequence>MSMPMSRKASARPVSRGAVGVAATGTAATQDVRLSSRPMSNHGLDTGTRVATGTRQVFDAPYFLTDIRNKTANCNREAEALSVSTQELRRKENQFNRLSETVQQLKQQVNNLQGEFTDINYAKSQLDAGASLEDLRSQATAAENQAEKLRNDSNVAYKARVEAQQRLEKNEIAAARIRSETEAKISADLGDEIAREFMKLSQENISLQKQEQELRKKLQEQANQTAIAYSNASVLQNTQGQQNIQKAINIHRNTRQYKREIDALRNELDKGQSDDPEYNIKQQLRNQIKLESNECKRLVEEIKTLEASLVHRKKIFQEIAPDVMTSVTKEQKDMIKNVLKAENQLTQWPRQKQELILNNQKLNQQHLLLLNKMPGPTQSENGQNIDQQLNVKTRELERLSDQESRVLTELREQQSRSQTLKETLQALTSAVGDAESVENVEVAESQLRSKLAAYMDQHKSLATDLADANKRLTESEESIKGSEQAQTLRSLFNGLSASLDKQYKAESYIKSKENDGNYEGDKKIVLELVNKINDILME</sequence>
<reference evidence="3 4" key="1">
    <citation type="journal article" date="2014" name="PLoS Genet.">
        <title>The Genome of Spironucleus salmonicida Highlights a Fish Pathogen Adapted to Fluctuating Environments.</title>
        <authorList>
            <person name="Xu F."/>
            <person name="Jerlstrom-Hultqvist J."/>
            <person name="Einarsson E."/>
            <person name="Astvaldsson A."/>
            <person name="Svard S.G."/>
            <person name="Andersson J.O."/>
        </authorList>
    </citation>
    <scope>NUCLEOTIDE SEQUENCE</scope>
    <source>
        <strain evidence="4">ATCC 50377</strain>
    </source>
</reference>
<dbReference type="OrthoDB" id="10252730at2759"/>
<evidence type="ECO:0000256" key="1">
    <source>
        <dbReference type="SAM" id="Coils"/>
    </source>
</evidence>
<dbReference type="GO" id="GO:0048487">
    <property type="term" value="F:beta-tubulin binding"/>
    <property type="evidence" value="ECO:0007669"/>
    <property type="project" value="InterPro"/>
</dbReference>
<feature type="coiled-coil region" evidence="1">
    <location>
        <begin position="393"/>
        <end position="430"/>
    </location>
</feature>
<dbReference type="PANTHER" id="PTHR31432:SF0">
    <property type="entry name" value="INTRAFLAGELLAR TRANSPORT PROTEIN 74 HOMOLOG"/>
    <property type="match status" value="1"/>
</dbReference>
<dbReference type="GO" id="GO:0005929">
    <property type="term" value="C:cilium"/>
    <property type="evidence" value="ECO:0007669"/>
    <property type="project" value="TreeGrafter"/>
</dbReference>
<feature type="region of interest" description="Disordered" evidence="2">
    <location>
        <begin position="1"/>
        <end position="22"/>
    </location>
</feature>
<reference evidence="4" key="2">
    <citation type="submission" date="2020-12" db="EMBL/GenBank/DDBJ databases">
        <title>New Spironucleus salmonicida genome in near-complete chromosomes.</title>
        <authorList>
            <person name="Xu F."/>
            <person name="Kurt Z."/>
            <person name="Jimenez-Gonzalez A."/>
            <person name="Astvaldsson A."/>
            <person name="Andersson J.O."/>
            <person name="Svard S.G."/>
        </authorList>
    </citation>
    <scope>NUCLEOTIDE SEQUENCE</scope>
    <source>
        <strain evidence="4">ATCC 50377</strain>
    </source>
</reference>
<proteinExistence type="predicted"/>
<name>V6LJ08_9EUKA</name>
<dbReference type="Proteomes" id="UP000018208">
    <property type="component" value="Unassembled WGS sequence"/>
</dbReference>
<dbReference type="InterPro" id="IPR029602">
    <property type="entry name" value="IFT74"/>
</dbReference>